<feature type="compositionally biased region" description="Basic and acidic residues" evidence="2">
    <location>
        <begin position="1326"/>
        <end position="1341"/>
    </location>
</feature>
<feature type="compositionally biased region" description="Basic and acidic residues" evidence="2">
    <location>
        <begin position="789"/>
        <end position="799"/>
    </location>
</feature>
<dbReference type="EMBL" id="BMAV01007906">
    <property type="protein sequence ID" value="GFY51118.1"/>
    <property type="molecule type" value="Genomic_DNA"/>
</dbReference>
<feature type="region of interest" description="Disordered" evidence="2">
    <location>
        <begin position="962"/>
        <end position="988"/>
    </location>
</feature>
<feature type="compositionally biased region" description="Low complexity" evidence="2">
    <location>
        <begin position="1920"/>
        <end position="1938"/>
    </location>
</feature>
<feature type="coiled-coil region" evidence="1">
    <location>
        <begin position="688"/>
        <end position="751"/>
    </location>
</feature>
<feature type="region of interest" description="Disordered" evidence="2">
    <location>
        <begin position="1215"/>
        <end position="1262"/>
    </location>
</feature>
<keyword evidence="6" id="KW-1185">Reference proteome</keyword>
<feature type="region of interest" description="Disordered" evidence="2">
    <location>
        <begin position="1833"/>
        <end position="2069"/>
    </location>
</feature>
<feature type="region of interest" description="Disordered" evidence="2">
    <location>
        <begin position="853"/>
        <end position="949"/>
    </location>
</feature>
<feature type="region of interest" description="Disordered" evidence="2">
    <location>
        <begin position="1434"/>
        <end position="1458"/>
    </location>
</feature>
<feature type="compositionally biased region" description="Basic and acidic residues" evidence="2">
    <location>
        <begin position="1359"/>
        <end position="1369"/>
    </location>
</feature>
<feature type="compositionally biased region" description="Basic and acidic residues" evidence="2">
    <location>
        <begin position="1057"/>
        <end position="1070"/>
    </location>
</feature>
<feature type="compositionally biased region" description="Basic residues" evidence="2">
    <location>
        <begin position="1349"/>
        <end position="1358"/>
    </location>
</feature>
<feature type="compositionally biased region" description="Polar residues" evidence="2">
    <location>
        <begin position="1664"/>
        <end position="1673"/>
    </location>
</feature>
<dbReference type="PANTHER" id="PTHR46345:SF8">
    <property type="entry name" value="FORMIN 3, ISOFORM B"/>
    <property type="match status" value="1"/>
</dbReference>
<feature type="region of interest" description="Disordered" evidence="2">
    <location>
        <begin position="1057"/>
        <end position="1192"/>
    </location>
</feature>
<evidence type="ECO:0000259" key="4">
    <source>
        <dbReference type="PROSITE" id="PS51444"/>
    </source>
</evidence>
<feature type="compositionally biased region" description="Polar residues" evidence="2">
    <location>
        <begin position="2032"/>
        <end position="2069"/>
    </location>
</feature>
<evidence type="ECO:0000259" key="3">
    <source>
        <dbReference type="PROSITE" id="PS51232"/>
    </source>
</evidence>
<feature type="compositionally biased region" description="Low complexity" evidence="2">
    <location>
        <begin position="2000"/>
        <end position="2016"/>
    </location>
</feature>
<comment type="caution">
    <text evidence="5">The sequence shown here is derived from an EMBL/GenBank/DDBJ whole genome shotgun (WGS) entry which is preliminary data.</text>
</comment>
<reference evidence="5" key="1">
    <citation type="submission" date="2020-08" db="EMBL/GenBank/DDBJ databases">
        <title>Multicomponent nature underlies the extraordinary mechanical properties of spider dragline silk.</title>
        <authorList>
            <person name="Kono N."/>
            <person name="Nakamura H."/>
            <person name="Mori M."/>
            <person name="Yoshida Y."/>
            <person name="Ohtoshi R."/>
            <person name="Malay A.D."/>
            <person name="Moran D.A.P."/>
            <person name="Tomita M."/>
            <person name="Numata K."/>
            <person name="Arakawa K."/>
        </authorList>
    </citation>
    <scope>NUCLEOTIDE SEQUENCE</scope>
</reference>
<sequence>MDLRISLDYIVENPDYTKKLAGGLDSGNVAVKKQAFELLSALCVYKAEGYQRALETLEHYRTNKKERYRFKVVVDELRSSTDLDYLSTVVAFVNCTIISAKSLKDRIRIRNEFIGLKILDALSRLRATFAENADNELFVQLDVFDEQRISDECQSTGPNGVDLNSHQDVFYAILRQVAETPQEIPFLNILQHLLRVDTSLPISDIIWDTAEKLVHRATLCETKEDSEKLLRAPSYHHNLNKLIRGLQESGGRCQCSCHNNGEVSCNNIDGRTRKRTPLQLSFSSAEGSKTPGILSPTNSSMAFSPELLATLSRAISPPPKVPGSSVLPSSGNAPPPPPPSSVPPPPPPPPPLGGGAPPPPPPPPPPPCLGAPPPPPPPPGSPRAVSAKPLTPTSEVQEVKLPQQSTPKPKNKMKSLNWTKIPSNKVVGRTNLWSLIAKAHDGSPNNLDFETMEGLFCQQSTMNGQQSPRLGTRSDKNGRDSLDRKKRESSEINLLDGKRSLNVNIFLKQFRSSNDEIIAILKRGAHGEIGAEKLRGLLKILPESDEIELLRSYSGDRLKLGNAEKFLLQLIELPNYKLRCEGMLLKEEFSSNMAYLEPAIGSIESAVEELKHCEALHEVLYMLLVAGNFLNSGGYAGDAAGFKMMSLLKIAETRANKPGINLIHYVAQEAEKKFPNLLKFPEYLPNLEEASKLSIDNLKSEITNLNNKVSKISQQVSTSGEDVQLQMEEFLQFAHREVMAVQKEIEGLEKIRVDMAEFLCEDLQSFKLEDCFKIFQNFCQKFKAATEENEKRRLQEKRAEARRKQREEQLALKKKISGETRPSSFSGSESDNVIDVLLGDIRGGFSRFIDSGSWKSARGSGKAKRSSPEGSAAAVELCRMNSLTSSVPSEDDPTASPRVIRRRIGSSNSVVNGSGNDVDGFDTQSPDVTPNGTLRRRRQRLSSEDREDSLIDFLRQTADADAVRNDKGKGPECGSLDRSMLRRSSRRRRPELAAVELIDRERPASPGPSPLLERKAIALDSDANKPKQWRIKIEEWLQENEKEQEREKKLREKIALERWKRQEMEQREADTSSSTLDRSDEWKSPSKNLETLHEAKTDSELYANKKLDTGKTSTKKSTEASEGMPLKDKSKWRKSNLNVANSSESIDDERRRNRSRKPKSDAEEEDTISFYIRSPDGSEVMSPKINEREIPKNEMLSQKPIFESKAISVPLTIQPNFSISDNMPLKNQNQSEKIKEIEDSKQYSTPQNEENPKENVSNEKNSEILIGRSRFYQSMKEPSFNNINRALNKSLDDQALNSTMSEKPLNKHFVDDTAKFQFPTSTVGGEESKPSSPEKDEEGNFDRFSFMRKTTRRTKPRPKISESDPKVAENTENQNSSKEVPESKDIIESLQQPNKTDIVLKTDKDNLQEIIAINKDSQSLGDEKNRNRGIFTKNIDNCKIPDNNEDTKRKDKSSTSLKARLSKRLLSLTENLKVGTKSLDVSETNSSNPPTPSVKSAIEDRRIYLQDPPCPRIEKVLNERRASLKEEKSNPIMEHREKVLSRPRPDMIQIPQKSKPPPIQDQYNSLIIPEPKMLKESYIADTSNVKVVHAAPVSHDFKAYCEAYPTQNKGKDESEKDEGFEETQSQLSEVASQEAGSNYDTDLADSPRSIRQTKSTKPDKLPISQDNSSPDTSLESEKNIENQSKLNKDKYSTNSVKESNLGKRNSFARSTLPSIRSLPIRQNSQVNQANSSLRVPQKSTPIRSNSIRSRNIPSDKPTPRQYIPLTKSSTLNKYPITRDPKYSSTRKNSQESVYSAGGRSKSPSLRGSRIAKTDSSPKIGRRVAGYTKAINSMTNNLRGGKPFENYDVTQSMPPTPSDEHKTFMSSLKASENAKKTRSSSSVHSPRSQSRRSSERSLNGSFGMSSRKGSEKSLSRRSSDRSLNLSRKSSETSVVTVKSVNRRTPVRPRLTPNSQTNGTAHTKSTLTNSRAVVTKPRSYRPKSPNQTKQLSVPTTVNKPITRSNSSTKQSSSTNRSNLAVRRTSSDRSCSFMKATSASTAKSNPTKSVQDQNMNKIPSRSSAIRVESSTR</sequence>
<feature type="compositionally biased region" description="Basic and acidic residues" evidence="2">
    <location>
        <begin position="1675"/>
        <end position="1691"/>
    </location>
</feature>
<feature type="region of interest" description="Disordered" evidence="2">
    <location>
        <begin position="461"/>
        <end position="489"/>
    </location>
</feature>
<dbReference type="Pfam" id="PF06367">
    <property type="entry name" value="Drf_FH3"/>
    <property type="match status" value="1"/>
</dbReference>
<dbReference type="InterPro" id="IPR042201">
    <property type="entry name" value="FH2_Formin_sf"/>
</dbReference>
<dbReference type="SUPFAM" id="SSF101447">
    <property type="entry name" value="Formin homology 2 domain (FH2 domain)"/>
    <property type="match status" value="1"/>
</dbReference>
<dbReference type="SMART" id="SM00498">
    <property type="entry name" value="FH2"/>
    <property type="match status" value="1"/>
</dbReference>
<dbReference type="InterPro" id="IPR016024">
    <property type="entry name" value="ARM-type_fold"/>
</dbReference>
<gene>
    <name evidence="5" type="primary">INF2</name>
    <name evidence="5" type="ORF">TNIN_410421</name>
</gene>
<name>A0A8X6XD05_9ARAC</name>
<accession>A0A8X6XD05</accession>
<dbReference type="InterPro" id="IPR015425">
    <property type="entry name" value="FH2_Formin"/>
</dbReference>
<feature type="compositionally biased region" description="Basic and acidic residues" evidence="2">
    <location>
        <begin position="1077"/>
        <end position="1109"/>
    </location>
</feature>
<evidence type="ECO:0000313" key="6">
    <source>
        <dbReference type="Proteomes" id="UP000886998"/>
    </source>
</evidence>
<feature type="compositionally biased region" description="Polar residues" evidence="2">
    <location>
        <begin position="1950"/>
        <end position="1970"/>
    </location>
</feature>
<feature type="compositionally biased region" description="Polar residues" evidence="2">
    <location>
        <begin position="1135"/>
        <end position="1144"/>
    </location>
</feature>
<feature type="compositionally biased region" description="Polar residues" evidence="2">
    <location>
        <begin position="391"/>
        <end position="415"/>
    </location>
</feature>
<feature type="compositionally biased region" description="Low complexity" evidence="2">
    <location>
        <begin position="1741"/>
        <end position="1754"/>
    </location>
</feature>
<dbReference type="Gene3D" id="1.20.58.2220">
    <property type="entry name" value="Formin, FH2 domain"/>
    <property type="match status" value="1"/>
</dbReference>
<feature type="compositionally biased region" description="Basic and acidic residues" evidence="2">
    <location>
        <begin position="1907"/>
        <end position="1919"/>
    </location>
</feature>
<dbReference type="InterPro" id="IPR014768">
    <property type="entry name" value="GBD/FH3_dom"/>
</dbReference>
<dbReference type="PROSITE" id="PS51444">
    <property type="entry name" value="FH2"/>
    <property type="match status" value="1"/>
</dbReference>
<dbReference type="Gene3D" id="1.25.10.10">
    <property type="entry name" value="Leucine-rich Repeat Variant"/>
    <property type="match status" value="1"/>
</dbReference>
<dbReference type="SUPFAM" id="SSF48371">
    <property type="entry name" value="ARM repeat"/>
    <property type="match status" value="1"/>
</dbReference>
<feature type="compositionally biased region" description="Polar residues" evidence="2">
    <location>
        <begin position="1707"/>
        <end position="1740"/>
    </location>
</feature>
<dbReference type="OrthoDB" id="26518at2759"/>
<feature type="compositionally biased region" description="Basic and acidic residues" evidence="2">
    <location>
        <begin position="1250"/>
        <end position="1262"/>
    </location>
</feature>
<feature type="region of interest" description="Disordered" evidence="2">
    <location>
        <begin position="789"/>
        <end position="828"/>
    </location>
</feature>
<dbReference type="InterPro" id="IPR010472">
    <property type="entry name" value="FH3_dom"/>
</dbReference>
<evidence type="ECO:0000256" key="2">
    <source>
        <dbReference type="SAM" id="MobiDB-lite"/>
    </source>
</evidence>
<dbReference type="PROSITE" id="PS51232">
    <property type="entry name" value="GBD_FH3"/>
    <property type="match status" value="1"/>
</dbReference>
<feature type="compositionally biased region" description="Polar residues" evidence="2">
    <location>
        <begin position="922"/>
        <end position="932"/>
    </location>
</feature>
<dbReference type="Proteomes" id="UP000886998">
    <property type="component" value="Unassembled WGS sequence"/>
</dbReference>
<organism evidence="5 6">
    <name type="scientific">Trichonephila inaurata madagascariensis</name>
    <dbReference type="NCBI Taxonomy" id="2747483"/>
    <lineage>
        <taxon>Eukaryota</taxon>
        <taxon>Metazoa</taxon>
        <taxon>Ecdysozoa</taxon>
        <taxon>Arthropoda</taxon>
        <taxon>Chelicerata</taxon>
        <taxon>Arachnida</taxon>
        <taxon>Araneae</taxon>
        <taxon>Araneomorphae</taxon>
        <taxon>Entelegynae</taxon>
        <taxon>Araneoidea</taxon>
        <taxon>Nephilidae</taxon>
        <taxon>Trichonephila</taxon>
        <taxon>Trichonephila inaurata</taxon>
    </lineage>
</organism>
<feature type="domain" description="GBD/FH3" evidence="3">
    <location>
        <begin position="1"/>
        <end position="225"/>
    </location>
</feature>
<dbReference type="SMART" id="SM01139">
    <property type="entry name" value="Drf_FH3"/>
    <property type="match status" value="1"/>
</dbReference>
<dbReference type="Pfam" id="PF02181">
    <property type="entry name" value="FH2"/>
    <property type="match status" value="1"/>
</dbReference>
<feature type="compositionally biased region" description="Low complexity" evidence="2">
    <location>
        <begin position="1878"/>
        <end position="1887"/>
    </location>
</feature>
<dbReference type="PANTHER" id="PTHR46345">
    <property type="entry name" value="INVERTED FORMIN-2"/>
    <property type="match status" value="1"/>
</dbReference>
<feature type="region of interest" description="Disordered" evidence="2">
    <location>
        <begin position="1607"/>
        <end position="1820"/>
    </location>
</feature>
<protein>
    <submittedName>
        <fullName evidence="5">Inverted formin-2</fullName>
    </submittedName>
</protein>
<feature type="compositionally biased region" description="Polar residues" evidence="2">
    <location>
        <begin position="1982"/>
        <end position="1999"/>
    </location>
</feature>
<evidence type="ECO:0000256" key="1">
    <source>
        <dbReference type="SAM" id="Coils"/>
    </source>
</evidence>
<dbReference type="Gene3D" id="1.10.238.150">
    <property type="entry name" value="Formin, FH3 diaphanous domain"/>
    <property type="match status" value="1"/>
</dbReference>
<feature type="compositionally biased region" description="Polar residues" evidence="2">
    <location>
        <begin position="1215"/>
        <end position="1231"/>
    </location>
</feature>
<dbReference type="InterPro" id="IPR011989">
    <property type="entry name" value="ARM-like"/>
</dbReference>
<feature type="compositionally biased region" description="Pro residues" evidence="2">
    <location>
        <begin position="333"/>
        <end position="381"/>
    </location>
</feature>
<keyword evidence="1" id="KW-0175">Coiled coil</keyword>
<feature type="compositionally biased region" description="Polar residues" evidence="2">
    <location>
        <begin position="1782"/>
        <end position="1793"/>
    </location>
</feature>
<feature type="compositionally biased region" description="Low complexity" evidence="2">
    <location>
        <begin position="905"/>
        <end position="918"/>
    </location>
</feature>
<dbReference type="GO" id="GO:0003779">
    <property type="term" value="F:actin binding"/>
    <property type="evidence" value="ECO:0007669"/>
    <property type="project" value="InterPro"/>
</dbReference>
<feature type="compositionally biased region" description="Basic and acidic residues" evidence="2">
    <location>
        <begin position="472"/>
        <end position="489"/>
    </location>
</feature>
<feature type="region of interest" description="Disordered" evidence="2">
    <location>
        <begin position="1318"/>
        <end position="1384"/>
    </location>
</feature>
<feature type="region of interest" description="Disordered" evidence="2">
    <location>
        <begin position="314"/>
        <end position="415"/>
    </location>
</feature>
<proteinExistence type="predicted"/>
<feature type="compositionally biased region" description="Basic and acidic residues" evidence="2">
    <location>
        <begin position="1232"/>
        <end position="1241"/>
    </location>
</feature>
<evidence type="ECO:0000313" key="5">
    <source>
        <dbReference type="EMBL" id="GFY51118.1"/>
    </source>
</evidence>
<feature type="compositionally biased region" description="Polar residues" evidence="2">
    <location>
        <begin position="1622"/>
        <end position="1640"/>
    </location>
</feature>
<feature type="domain" description="FH2" evidence="4">
    <location>
        <begin position="403"/>
        <end position="808"/>
    </location>
</feature>